<dbReference type="PANTHER" id="PTHR43591">
    <property type="entry name" value="METHYLTRANSFERASE"/>
    <property type="match status" value="1"/>
</dbReference>
<dbReference type="Pfam" id="PF01047">
    <property type="entry name" value="MarR"/>
    <property type="match status" value="1"/>
</dbReference>
<dbReference type="GO" id="GO:0003700">
    <property type="term" value="F:DNA-binding transcription factor activity"/>
    <property type="evidence" value="ECO:0007669"/>
    <property type="project" value="InterPro"/>
</dbReference>
<accession>Q2FMK7</accession>
<protein>
    <submittedName>
        <fullName evidence="2">Transcriptional regulator, MarR family</fullName>
    </submittedName>
</protein>
<dbReference type="PROSITE" id="PS50995">
    <property type="entry name" value="HTH_MARR_2"/>
    <property type="match status" value="1"/>
</dbReference>
<dbReference type="Gene3D" id="1.10.10.10">
    <property type="entry name" value="Winged helix-like DNA-binding domain superfamily/Winged helix DNA-binding domain"/>
    <property type="match status" value="1"/>
</dbReference>
<dbReference type="SMART" id="SM00347">
    <property type="entry name" value="HTH_MARR"/>
    <property type="match status" value="1"/>
</dbReference>
<dbReference type="InterPro" id="IPR036390">
    <property type="entry name" value="WH_DNA-bd_sf"/>
</dbReference>
<dbReference type="Proteomes" id="UP000001941">
    <property type="component" value="Chromosome"/>
</dbReference>
<dbReference type="GO" id="GO:0008757">
    <property type="term" value="F:S-adenosylmethionine-dependent methyltransferase activity"/>
    <property type="evidence" value="ECO:0007669"/>
    <property type="project" value="InterPro"/>
</dbReference>
<dbReference type="SUPFAM" id="SSF53335">
    <property type="entry name" value="S-adenosyl-L-methionine-dependent methyltransferases"/>
    <property type="match status" value="1"/>
</dbReference>
<dbReference type="KEGG" id="mhu:Mhun_0253"/>
<dbReference type="STRING" id="323259.Mhun_0253"/>
<gene>
    <name evidence="2" type="ordered locus">Mhun_0253</name>
</gene>
<proteinExistence type="predicted"/>
<dbReference type="InParanoid" id="Q2FMK7"/>
<reference evidence="3" key="1">
    <citation type="journal article" date="2016" name="Stand. Genomic Sci.">
        <title>Complete genome sequence of Methanospirillum hungatei type strain JF1.</title>
        <authorList>
            <person name="Gunsalus R.P."/>
            <person name="Cook L.E."/>
            <person name="Crable B."/>
            <person name="Rohlin L."/>
            <person name="McDonald E."/>
            <person name="Mouttaki H."/>
            <person name="Sieber J.R."/>
            <person name="Poweleit N."/>
            <person name="Zhou H."/>
            <person name="Lapidus A.L."/>
            <person name="Daligault H.E."/>
            <person name="Land M."/>
            <person name="Gilna P."/>
            <person name="Ivanova N."/>
            <person name="Kyrpides N."/>
            <person name="Culley D.E."/>
            <person name="McInerney M.J."/>
        </authorList>
    </citation>
    <scope>NUCLEOTIDE SEQUENCE [LARGE SCALE GENOMIC DNA]</scope>
    <source>
        <strain evidence="3">ATCC 27890 / DSM 864 / NBRC 100397 / JF-1</strain>
    </source>
</reference>
<dbReference type="eggNOG" id="arCOG03182">
    <property type="taxonomic scope" value="Archaea"/>
</dbReference>
<dbReference type="InterPro" id="IPR000835">
    <property type="entry name" value="HTH_MarR-typ"/>
</dbReference>
<name>Q2FMK7_METHJ</name>
<dbReference type="OrthoDB" id="57427at2157"/>
<dbReference type="InterPro" id="IPR013216">
    <property type="entry name" value="Methyltransf_11"/>
</dbReference>
<evidence type="ECO:0000313" key="3">
    <source>
        <dbReference type="Proteomes" id="UP000001941"/>
    </source>
</evidence>
<feature type="domain" description="HTH marR-type" evidence="1">
    <location>
        <begin position="1"/>
        <end position="136"/>
    </location>
</feature>
<dbReference type="InterPro" id="IPR029063">
    <property type="entry name" value="SAM-dependent_MTases_sf"/>
</dbReference>
<dbReference type="eggNOG" id="arCOG01786">
    <property type="taxonomic scope" value="Archaea"/>
</dbReference>
<dbReference type="EMBL" id="CP000254">
    <property type="protein sequence ID" value="ABD40025.1"/>
    <property type="molecule type" value="Genomic_DNA"/>
</dbReference>
<dbReference type="Pfam" id="PF08241">
    <property type="entry name" value="Methyltransf_11"/>
    <property type="match status" value="1"/>
</dbReference>
<dbReference type="SUPFAM" id="SSF46785">
    <property type="entry name" value="Winged helix' DNA-binding domain"/>
    <property type="match status" value="1"/>
</dbReference>
<organism evidence="2 3">
    <name type="scientific">Methanospirillum hungatei JF-1 (strain ATCC 27890 / DSM 864 / NBRC 100397 / JF-1)</name>
    <dbReference type="NCBI Taxonomy" id="323259"/>
    <lineage>
        <taxon>Archaea</taxon>
        <taxon>Methanobacteriati</taxon>
        <taxon>Methanobacteriota</taxon>
        <taxon>Stenosarchaea group</taxon>
        <taxon>Methanomicrobia</taxon>
        <taxon>Methanomicrobiales</taxon>
        <taxon>Methanospirillaceae</taxon>
        <taxon>Methanospirillum</taxon>
    </lineage>
</organism>
<dbReference type="Gene3D" id="3.40.50.150">
    <property type="entry name" value="Vaccinia Virus protein VP39"/>
    <property type="match status" value="1"/>
</dbReference>
<dbReference type="InterPro" id="IPR036388">
    <property type="entry name" value="WH-like_DNA-bd_sf"/>
</dbReference>
<dbReference type="CDD" id="cd02440">
    <property type="entry name" value="AdoMet_MTases"/>
    <property type="match status" value="1"/>
</dbReference>
<dbReference type="HOGENOM" id="CLU_668373_0_0_2"/>
<dbReference type="AlphaFoldDB" id="Q2FMK7"/>
<evidence type="ECO:0000313" key="2">
    <source>
        <dbReference type="EMBL" id="ABD40025.1"/>
    </source>
</evidence>
<dbReference type="RefSeq" id="WP_011447320.1">
    <property type="nucleotide sequence ID" value="NC_007796.1"/>
</dbReference>
<keyword evidence="3" id="KW-1185">Reference proteome</keyword>
<dbReference type="PANTHER" id="PTHR43591:SF24">
    <property type="entry name" value="2-METHOXY-6-POLYPRENYL-1,4-BENZOQUINOL METHYLASE, MITOCHONDRIAL"/>
    <property type="match status" value="1"/>
</dbReference>
<evidence type="ECO:0000259" key="1">
    <source>
        <dbReference type="PROSITE" id="PS50995"/>
    </source>
</evidence>
<sequence>MDPTSRLRLSLGFVSTVMSMIFGTNKGRKNLLSPGAIEILYSSYFSRICMGDIAGMLEISPSSATDLVNYLEREGYVRRVPDTENRRSIQVIPTEKGEEWILSTEEKIYGFLESGLSRLTPDEQKQFADLCTRFSGVHDTASFTSSLRTFRETGSQNRISLIQRRNGRLLRLEEVVDGRYAHSHETDIKEEQMTLKPRIPETSEGIQDEITVEQYDHMQRGLRDNGHLPVEELIRASKPGDSALEIGPGPGYFGLEWLKHTKKTHLTGLEISPAMIRMAEKNSKDYGLSDRSIYHEGNALSMPFADNSFDLAFSNGSLHEWEDPGKVFSEIFRVLKPGGELRVSDLRRDLSPEIYQFMLDSCKGPEIKKGFQTSVQAAYTKEELEILLQDIGFTWVQVIAHPYGLVAVGKK</sequence>
<dbReference type="EnsemblBacteria" id="ABD40025">
    <property type="protein sequence ID" value="ABD40025"/>
    <property type="gene ID" value="Mhun_0253"/>
</dbReference>
<dbReference type="GeneID" id="25393423"/>